<dbReference type="InterPro" id="IPR051531">
    <property type="entry name" value="N-acetyltransferase"/>
</dbReference>
<accession>A0A9X2CHM0</accession>
<evidence type="ECO:0000259" key="1">
    <source>
        <dbReference type="PROSITE" id="PS51186"/>
    </source>
</evidence>
<sequence length="174" mass="19896">MKIALYTERLIIRSLEPHDWDDYLALSTNSEANQYVAPIKPERLIRQKFEARLLPWLLESGQWLSLIIETLDKEFVGITGFYCQCDVSKRVEVGYIMTPEMQGKGYATESLLAVIDWGNIAYDIHKYVAICAKDNVASNAVLLKCGFALEGHFINHTLHAGKWIDDYQYGLTFT</sequence>
<dbReference type="InterPro" id="IPR016181">
    <property type="entry name" value="Acyl_CoA_acyltransferase"/>
</dbReference>
<keyword evidence="3" id="KW-1185">Reference proteome</keyword>
<dbReference type="Proteomes" id="UP001139333">
    <property type="component" value="Unassembled WGS sequence"/>
</dbReference>
<dbReference type="PANTHER" id="PTHR43792">
    <property type="entry name" value="GNAT FAMILY, PUTATIVE (AFU_ORTHOLOGUE AFUA_3G00765)-RELATED-RELATED"/>
    <property type="match status" value="1"/>
</dbReference>
<dbReference type="Pfam" id="PF13302">
    <property type="entry name" value="Acetyltransf_3"/>
    <property type="match status" value="1"/>
</dbReference>
<dbReference type="PROSITE" id="PS51186">
    <property type="entry name" value="GNAT"/>
    <property type="match status" value="1"/>
</dbReference>
<proteinExistence type="predicted"/>
<comment type="caution">
    <text evidence="2">The sequence shown here is derived from an EMBL/GenBank/DDBJ whole genome shotgun (WGS) entry which is preliminary data.</text>
</comment>
<evidence type="ECO:0000313" key="3">
    <source>
        <dbReference type="Proteomes" id="UP001139333"/>
    </source>
</evidence>
<dbReference type="SUPFAM" id="SSF55729">
    <property type="entry name" value="Acyl-CoA N-acyltransferases (Nat)"/>
    <property type="match status" value="1"/>
</dbReference>
<dbReference type="RefSeq" id="WP_248996330.1">
    <property type="nucleotide sequence ID" value="NZ_JAKIKP010000010.1"/>
</dbReference>
<gene>
    <name evidence="2" type="ORF">L2672_13285</name>
</gene>
<dbReference type="InterPro" id="IPR000182">
    <property type="entry name" value="GNAT_dom"/>
</dbReference>
<dbReference type="PANTHER" id="PTHR43792:SF1">
    <property type="entry name" value="N-ACETYLTRANSFERASE DOMAIN-CONTAINING PROTEIN"/>
    <property type="match status" value="1"/>
</dbReference>
<reference evidence="2" key="1">
    <citation type="submission" date="2022-01" db="EMBL/GenBank/DDBJ databases">
        <title>Whole genome-based taxonomy of the Shewanellaceae.</title>
        <authorList>
            <person name="Martin-Rodriguez A.J."/>
        </authorList>
    </citation>
    <scope>NUCLEOTIDE SEQUENCE</scope>
    <source>
        <strain evidence="2">DSM 16422</strain>
    </source>
</reference>
<feature type="domain" description="N-acetyltransferase" evidence="1">
    <location>
        <begin position="10"/>
        <end position="174"/>
    </location>
</feature>
<dbReference type="Gene3D" id="3.40.630.30">
    <property type="match status" value="1"/>
</dbReference>
<dbReference type="GO" id="GO:0016747">
    <property type="term" value="F:acyltransferase activity, transferring groups other than amino-acyl groups"/>
    <property type="evidence" value="ECO:0007669"/>
    <property type="project" value="InterPro"/>
</dbReference>
<dbReference type="AlphaFoldDB" id="A0A9X2CHM0"/>
<dbReference type="EMBL" id="JAKIKP010000010">
    <property type="protein sequence ID" value="MCL1143658.1"/>
    <property type="molecule type" value="Genomic_DNA"/>
</dbReference>
<name>A0A9X2CHM0_9GAMM</name>
<evidence type="ECO:0000313" key="2">
    <source>
        <dbReference type="EMBL" id="MCL1143658.1"/>
    </source>
</evidence>
<protein>
    <submittedName>
        <fullName evidence="2">GNAT family N-acetyltransferase</fullName>
    </submittedName>
</protein>
<organism evidence="2 3">
    <name type="scientific">Shewanella gaetbuli</name>
    <dbReference type="NCBI Taxonomy" id="220752"/>
    <lineage>
        <taxon>Bacteria</taxon>
        <taxon>Pseudomonadati</taxon>
        <taxon>Pseudomonadota</taxon>
        <taxon>Gammaproteobacteria</taxon>
        <taxon>Alteromonadales</taxon>
        <taxon>Shewanellaceae</taxon>
        <taxon>Shewanella</taxon>
    </lineage>
</organism>